<dbReference type="Gene3D" id="1.20.144.10">
    <property type="entry name" value="Phosphatidic acid phosphatase type 2/haloperoxidase"/>
    <property type="match status" value="1"/>
</dbReference>
<keyword evidence="4" id="KW-1185">Reference proteome</keyword>
<feature type="transmembrane region" description="Helical" evidence="1">
    <location>
        <begin position="62"/>
        <end position="82"/>
    </location>
</feature>
<keyword evidence="1" id="KW-1133">Transmembrane helix</keyword>
<evidence type="ECO:0000313" key="4">
    <source>
        <dbReference type="Proteomes" id="UP001628078"/>
    </source>
</evidence>
<sequence>MLIEKERGRGLILTVTTILFLMLAAMAMRQSQLLGLIDSEMVNRIPRNSAFATAVFSAITKLASPSFDLVYMVLIAGCLWFFHYRIPALWALGYGLGGNVLGTLIKHIVARSRPIGHLPADDGYSFPSGHVLGTFMVAAILFLVVLPVIKSRLQRLLIQTILCIWVLLVMFSRVFLQAHFPTDTIGAVLLAYAWLQVAEYLYIWLAPQLKQWSWLKTSKL</sequence>
<dbReference type="Proteomes" id="UP001628078">
    <property type="component" value="Unassembled WGS sequence"/>
</dbReference>
<dbReference type="CDD" id="cd03392">
    <property type="entry name" value="PAP2_like_2"/>
    <property type="match status" value="1"/>
</dbReference>
<feature type="transmembrane region" description="Helical" evidence="1">
    <location>
        <begin position="184"/>
        <end position="205"/>
    </location>
</feature>
<dbReference type="EMBL" id="BQXO01000006">
    <property type="protein sequence ID" value="GKT06520.1"/>
    <property type="molecule type" value="Genomic_DNA"/>
</dbReference>
<gene>
    <name evidence="3" type="ORF">JCM31185_18070</name>
</gene>
<dbReference type="SUPFAM" id="SSF48317">
    <property type="entry name" value="Acid phosphatase/Vanadium-dependent haloperoxidase"/>
    <property type="match status" value="1"/>
</dbReference>
<evidence type="ECO:0000259" key="2">
    <source>
        <dbReference type="SMART" id="SM00014"/>
    </source>
</evidence>
<dbReference type="Pfam" id="PF01569">
    <property type="entry name" value="PAP2"/>
    <property type="match status" value="1"/>
</dbReference>
<reference evidence="3 4" key="1">
    <citation type="submission" date="2022-03" db="EMBL/GenBank/DDBJ databases">
        <title>Draft genome sequence of Furfurilactobacillus curtus JCM 31185.</title>
        <authorList>
            <person name="Suzuki S."/>
            <person name="Endo A."/>
            <person name="Kajikawa A."/>
        </authorList>
    </citation>
    <scope>NUCLEOTIDE SEQUENCE [LARGE SCALE GENOMIC DNA]</scope>
    <source>
        <strain evidence="3 4">JCM 31185</strain>
    </source>
</reference>
<keyword evidence="1" id="KW-0812">Transmembrane</keyword>
<keyword evidence="1" id="KW-0472">Membrane</keyword>
<organism evidence="3 4">
    <name type="scientific">Furfurilactobacillus curtus</name>
    <dbReference type="NCBI Taxonomy" id="1746200"/>
    <lineage>
        <taxon>Bacteria</taxon>
        <taxon>Bacillati</taxon>
        <taxon>Bacillota</taxon>
        <taxon>Bacilli</taxon>
        <taxon>Lactobacillales</taxon>
        <taxon>Lactobacillaceae</taxon>
        <taxon>Furfurilactobacillus</taxon>
    </lineage>
</organism>
<feature type="transmembrane region" description="Helical" evidence="1">
    <location>
        <begin position="156"/>
        <end position="178"/>
    </location>
</feature>
<name>A0ABQ5JQK8_9LACO</name>
<accession>A0ABQ5JQK8</accession>
<evidence type="ECO:0000256" key="1">
    <source>
        <dbReference type="SAM" id="Phobius"/>
    </source>
</evidence>
<dbReference type="InterPro" id="IPR000326">
    <property type="entry name" value="PAP2/HPO"/>
</dbReference>
<dbReference type="RefSeq" id="WP_407884729.1">
    <property type="nucleotide sequence ID" value="NZ_BQXO01000006.1"/>
</dbReference>
<dbReference type="InterPro" id="IPR036938">
    <property type="entry name" value="PAP2/HPO_sf"/>
</dbReference>
<proteinExistence type="predicted"/>
<dbReference type="PANTHER" id="PTHR14969">
    <property type="entry name" value="SPHINGOSINE-1-PHOSPHATE PHOSPHOHYDROLASE"/>
    <property type="match status" value="1"/>
</dbReference>
<evidence type="ECO:0000313" key="3">
    <source>
        <dbReference type="EMBL" id="GKT06520.1"/>
    </source>
</evidence>
<feature type="domain" description="Phosphatidic acid phosphatase type 2/haloperoxidase" evidence="2">
    <location>
        <begin position="84"/>
        <end position="199"/>
    </location>
</feature>
<feature type="transmembrane region" description="Helical" evidence="1">
    <location>
        <begin position="89"/>
        <end position="109"/>
    </location>
</feature>
<feature type="transmembrane region" description="Helical" evidence="1">
    <location>
        <begin position="129"/>
        <end position="149"/>
    </location>
</feature>
<comment type="caution">
    <text evidence="3">The sequence shown here is derived from an EMBL/GenBank/DDBJ whole genome shotgun (WGS) entry which is preliminary data.</text>
</comment>
<protein>
    <submittedName>
        <fullName evidence="3">Phosphatase</fullName>
    </submittedName>
</protein>
<dbReference type="SMART" id="SM00014">
    <property type="entry name" value="acidPPc"/>
    <property type="match status" value="1"/>
</dbReference>
<dbReference type="PANTHER" id="PTHR14969:SF13">
    <property type="entry name" value="AT30094P"/>
    <property type="match status" value="1"/>
</dbReference>